<sequence length="132" mass="15647">MDFSSLVLMERDKEGKFIKEVGSYAVGDGADYVTKLFLVDGEVNFSFDTKRDVEEWEYSAIFDLFNEDAFKDLGYIIEEDDDKYNPTWIVKFKFDDDHEEMKAIINELCNLVKENMEKVFKDIKDKEEEYQD</sequence>
<evidence type="ECO:0000313" key="1">
    <source>
        <dbReference type="EMBL" id="SHF02046.1"/>
    </source>
</evidence>
<evidence type="ECO:0000313" key="2">
    <source>
        <dbReference type="Proteomes" id="UP000184035"/>
    </source>
</evidence>
<dbReference type="InterPro" id="IPR046650">
    <property type="entry name" value="DUF6762"/>
</dbReference>
<dbReference type="EMBL" id="FQVM01000025">
    <property type="protein sequence ID" value="SHF02046.1"/>
    <property type="molecule type" value="Genomic_DNA"/>
</dbReference>
<protein>
    <submittedName>
        <fullName evidence="1">Uncharacterized protein</fullName>
    </submittedName>
</protein>
<accession>A0A1M4Y8X4</accession>
<dbReference type="Proteomes" id="UP000184035">
    <property type="component" value="Unassembled WGS sequence"/>
</dbReference>
<keyword evidence="2" id="KW-1185">Reference proteome</keyword>
<dbReference type="Pfam" id="PF20548">
    <property type="entry name" value="DUF6762"/>
    <property type="match status" value="1"/>
</dbReference>
<proteinExistence type="predicted"/>
<reference evidence="1 2" key="1">
    <citation type="submission" date="2016-11" db="EMBL/GenBank/DDBJ databases">
        <authorList>
            <person name="Jaros S."/>
            <person name="Januszkiewicz K."/>
            <person name="Wedrychowicz H."/>
        </authorList>
    </citation>
    <scope>NUCLEOTIDE SEQUENCE [LARGE SCALE GENOMIC DNA]</scope>
    <source>
        <strain evidence="1 2">DSM 2631</strain>
    </source>
</reference>
<name>A0A1M4Y8X4_9CLOT</name>
<dbReference type="OrthoDB" id="1913818at2"/>
<dbReference type="RefSeq" id="WP_072897101.1">
    <property type="nucleotide sequence ID" value="NZ_FQVM01000025.1"/>
</dbReference>
<organism evidence="1 2">
    <name type="scientific">Clostridium fallax</name>
    <dbReference type="NCBI Taxonomy" id="1533"/>
    <lineage>
        <taxon>Bacteria</taxon>
        <taxon>Bacillati</taxon>
        <taxon>Bacillota</taxon>
        <taxon>Clostridia</taxon>
        <taxon>Eubacteriales</taxon>
        <taxon>Clostridiaceae</taxon>
        <taxon>Clostridium</taxon>
    </lineage>
</organism>
<dbReference type="AlphaFoldDB" id="A0A1M4Y8X4"/>
<dbReference type="STRING" id="1533.SAMN05443638_12510"/>
<gene>
    <name evidence="1" type="ORF">SAMN05443638_12510</name>
</gene>